<comment type="caution">
    <text evidence="2">The sequence shown here is derived from an EMBL/GenBank/DDBJ whole genome shotgun (WGS) entry which is preliminary data.</text>
</comment>
<evidence type="ECO:0000313" key="2">
    <source>
        <dbReference type="EMBL" id="TGO37807.1"/>
    </source>
</evidence>
<feature type="region of interest" description="Disordered" evidence="1">
    <location>
        <begin position="1"/>
        <end position="68"/>
    </location>
</feature>
<accession>A0A4Z1GWS8</accession>
<dbReference type="Pfam" id="PF20174">
    <property type="entry name" value="DUF6540"/>
    <property type="match status" value="1"/>
</dbReference>
<name>A0A4Z1GWS8_9HELO</name>
<proteinExistence type="predicted"/>
<protein>
    <submittedName>
        <fullName evidence="2">Uncharacterized protein</fullName>
    </submittedName>
</protein>
<organism evidence="2 3">
    <name type="scientific">Botrytis hyacinthi</name>
    <dbReference type="NCBI Taxonomy" id="278943"/>
    <lineage>
        <taxon>Eukaryota</taxon>
        <taxon>Fungi</taxon>
        <taxon>Dikarya</taxon>
        <taxon>Ascomycota</taxon>
        <taxon>Pezizomycotina</taxon>
        <taxon>Leotiomycetes</taxon>
        <taxon>Helotiales</taxon>
        <taxon>Sclerotiniaceae</taxon>
        <taxon>Botrytis</taxon>
    </lineage>
</organism>
<evidence type="ECO:0000256" key="1">
    <source>
        <dbReference type="SAM" id="MobiDB-lite"/>
    </source>
</evidence>
<dbReference type="InterPro" id="IPR046670">
    <property type="entry name" value="DUF6540"/>
</dbReference>
<feature type="compositionally biased region" description="Polar residues" evidence="1">
    <location>
        <begin position="29"/>
        <end position="47"/>
    </location>
</feature>
<dbReference type="AlphaFoldDB" id="A0A4Z1GWS8"/>
<gene>
    <name evidence="2" type="ORF">BHYA_0088g00030</name>
</gene>
<reference evidence="2 3" key="1">
    <citation type="submission" date="2017-12" db="EMBL/GenBank/DDBJ databases">
        <title>Comparative genomics of Botrytis spp.</title>
        <authorList>
            <person name="Valero-Jimenez C.A."/>
            <person name="Tapia P."/>
            <person name="Veloso J."/>
            <person name="Silva-Moreno E."/>
            <person name="Staats M."/>
            <person name="Valdes J.H."/>
            <person name="Van Kan J.A.L."/>
        </authorList>
    </citation>
    <scope>NUCLEOTIDE SEQUENCE [LARGE SCALE GENOMIC DNA]</scope>
    <source>
        <strain evidence="2 3">Bh0001</strain>
    </source>
</reference>
<dbReference type="Proteomes" id="UP000297814">
    <property type="component" value="Unassembled WGS sequence"/>
</dbReference>
<dbReference type="EMBL" id="PQXK01000088">
    <property type="protein sequence ID" value="TGO37807.1"/>
    <property type="molecule type" value="Genomic_DNA"/>
</dbReference>
<evidence type="ECO:0000313" key="3">
    <source>
        <dbReference type="Proteomes" id="UP000297814"/>
    </source>
</evidence>
<keyword evidence="3" id="KW-1185">Reference proteome</keyword>
<sequence length="245" mass="27060">MTSRAPSHVPIENKESTILSESIEIGHSTPLSGNPQNTNHSPNTGTGSAPPPPPPPPPPPIFSKPFTPAKLPPTLSPLPLRPPNTFLIELLIYNGHPYKDHWAYFIRSPSHTSIGVRLHATGDVRNGFRFEIQQEYNLYTTEDIPTKRIPLQWVDGGKTLDEEGRGVDVGEDLDVYRRTVCAFEKIVRKAEVPAKTLNSVVDETNPSKRITQKDCQSWLVGAADHLVQDGIFGPEIAGFLHAVRQ</sequence>
<feature type="compositionally biased region" description="Pro residues" evidence="1">
    <location>
        <begin position="49"/>
        <end position="62"/>
    </location>
</feature>